<gene>
    <name evidence="1" type="ORF">CDAR_80461</name>
</gene>
<dbReference type="AlphaFoldDB" id="A0AAV4X312"/>
<evidence type="ECO:0000313" key="1">
    <source>
        <dbReference type="EMBL" id="GIY88319.1"/>
    </source>
</evidence>
<reference evidence="1 2" key="1">
    <citation type="submission" date="2021-06" db="EMBL/GenBank/DDBJ databases">
        <title>Caerostris darwini draft genome.</title>
        <authorList>
            <person name="Kono N."/>
            <person name="Arakawa K."/>
        </authorList>
    </citation>
    <scope>NUCLEOTIDE SEQUENCE [LARGE SCALE GENOMIC DNA]</scope>
</reference>
<dbReference type="Proteomes" id="UP001054837">
    <property type="component" value="Unassembled WGS sequence"/>
</dbReference>
<accession>A0AAV4X312</accession>
<comment type="caution">
    <text evidence="1">The sequence shown here is derived from an EMBL/GenBank/DDBJ whole genome shotgun (WGS) entry which is preliminary data.</text>
</comment>
<protein>
    <submittedName>
        <fullName evidence="1">Uncharacterized protein</fullName>
    </submittedName>
</protein>
<dbReference type="EMBL" id="BPLQ01015479">
    <property type="protein sequence ID" value="GIY88319.1"/>
    <property type="molecule type" value="Genomic_DNA"/>
</dbReference>
<name>A0AAV4X312_9ARAC</name>
<keyword evidence="2" id="KW-1185">Reference proteome</keyword>
<sequence length="111" mass="13109">MALQPVFRVTCHRRRREIEQLHEMTSLSELRRCYLNSIFFHLALNRQGGEVAKDDAWRGIHLISLKAALKIKLLMSTNRVENRITRAYISELYSRMRLITHAYRVRADLNG</sequence>
<proteinExistence type="predicted"/>
<evidence type="ECO:0000313" key="2">
    <source>
        <dbReference type="Proteomes" id="UP001054837"/>
    </source>
</evidence>
<organism evidence="1 2">
    <name type="scientific">Caerostris darwini</name>
    <dbReference type="NCBI Taxonomy" id="1538125"/>
    <lineage>
        <taxon>Eukaryota</taxon>
        <taxon>Metazoa</taxon>
        <taxon>Ecdysozoa</taxon>
        <taxon>Arthropoda</taxon>
        <taxon>Chelicerata</taxon>
        <taxon>Arachnida</taxon>
        <taxon>Araneae</taxon>
        <taxon>Araneomorphae</taxon>
        <taxon>Entelegynae</taxon>
        <taxon>Araneoidea</taxon>
        <taxon>Araneidae</taxon>
        <taxon>Caerostris</taxon>
    </lineage>
</organism>